<comment type="caution">
    <text evidence="3">The sequence shown here is derived from an EMBL/GenBank/DDBJ whole genome shotgun (WGS) entry which is preliminary data.</text>
</comment>
<gene>
    <name evidence="3" type="ORF">ACFOW7_17895</name>
</gene>
<protein>
    <submittedName>
        <fullName evidence="3">2-methylaconitate cis-trans isomerase PrpF family protein</fullName>
    </submittedName>
</protein>
<reference evidence="4" key="1">
    <citation type="journal article" date="2019" name="Int. J. Syst. Evol. Microbiol.">
        <title>The Global Catalogue of Microorganisms (GCM) 10K type strain sequencing project: providing services to taxonomists for standard genome sequencing and annotation.</title>
        <authorList>
            <consortium name="The Broad Institute Genomics Platform"/>
            <consortium name="The Broad Institute Genome Sequencing Center for Infectious Disease"/>
            <person name="Wu L."/>
            <person name="Ma J."/>
        </authorList>
    </citation>
    <scope>NUCLEOTIDE SEQUENCE [LARGE SCALE GENOMIC DNA]</scope>
    <source>
        <strain evidence="4">LMG 29894</strain>
    </source>
</reference>
<dbReference type="EMBL" id="JBHSBU010000001">
    <property type="protein sequence ID" value="MFC4161213.1"/>
    <property type="molecule type" value="Genomic_DNA"/>
</dbReference>
<dbReference type="PANTHER" id="PTHR43709:SF2">
    <property type="entry name" value="DUF453 DOMAIN PROTEIN (AFU_ORTHOLOGUE AFUA_6G00360)"/>
    <property type="match status" value="1"/>
</dbReference>
<organism evidence="3 4">
    <name type="scientific">Chitinimonas lacunae</name>
    <dbReference type="NCBI Taxonomy" id="1963018"/>
    <lineage>
        <taxon>Bacteria</taxon>
        <taxon>Pseudomonadati</taxon>
        <taxon>Pseudomonadota</taxon>
        <taxon>Betaproteobacteria</taxon>
        <taxon>Neisseriales</taxon>
        <taxon>Chitinibacteraceae</taxon>
        <taxon>Chitinimonas</taxon>
    </lineage>
</organism>
<dbReference type="RefSeq" id="WP_378166898.1">
    <property type="nucleotide sequence ID" value="NZ_JBHSBU010000001.1"/>
</dbReference>
<evidence type="ECO:0000313" key="4">
    <source>
        <dbReference type="Proteomes" id="UP001595791"/>
    </source>
</evidence>
<dbReference type="PANTHER" id="PTHR43709">
    <property type="entry name" value="ACONITATE ISOMERASE-RELATED"/>
    <property type="match status" value="1"/>
</dbReference>
<dbReference type="SUPFAM" id="SSF54506">
    <property type="entry name" value="Diaminopimelate epimerase-like"/>
    <property type="match status" value="2"/>
</dbReference>
<evidence type="ECO:0000256" key="2">
    <source>
        <dbReference type="ARBA" id="ARBA00023235"/>
    </source>
</evidence>
<comment type="similarity">
    <text evidence="1">Belongs to the PrpF family.</text>
</comment>
<keyword evidence="2 3" id="KW-0413">Isomerase</keyword>
<proteinExistence type="inferred from homology"/>
<dbReference type="Pfam" id="PF04303">
    <property type="entry name" value="PrpF"/>
    <property type="match status" value="1"/>
</dbReference>
<dbReference type="Proteomes" id="UP001595791">
    <property type="component" value="Unassembled WGS sequence"/>
</dbReference>
<dbReference type="GO" id="GO:0016853">
    <property type="term" value="F:isomerase activity"/>
    <property type="evidence" value="ECO:0007669"/>
    <property type="project" value="UniProtKB-KW"/>
</dbReference>
<evidence type="ECO:0000256" key="1">
    <source>
        <dbReference type="ARBA" id="ARBA00007673"/>
    </source>
</evidence>
<dbReference type="Gene3D" id="3.10.310.10">
    <property type="entry name" value="Diaminopimelate Epimerase, Chain A, domain 1"/>
    <property type="match status" value="2"/>
</dbReference>
<evidence type="ECO:0000313" key="3">
    <source>
        <dbReference type="EMBL" id="MFC4161213.1"/>
    </source>
</evidence>
<sequence length="383" mass="40106">MPLFRIPAVSMRGGTSKGVFFRGDDLPQDPALVNRLLARVVGSPDPYGRQIDGLGTGVSSTSKVVIVSRSEQPDCDVDYLFGHVDIASGTIDWSGNCGNLSAAVAPFAVLSGLVPAPEDGPLTLRIWQANTEKAIVAQLEIEDGLPRQDGDFRLDGVPFSGSPVQLDFLDPAGGVAGKLFPTGQPVDRLEVPGIGALEVTLIDAGNPLVLARAADLGLTGLETPNELNRNPTLLAGLEAVRSYAAVAMGLAESPLEASLERPSVPKLAWVAPPQDYRASDGEIVPAAAIDCVARIVSMGKLHHAFTGTGTIGLAAAAALPGTIASEVLGEPITDRPLRFGHPSGINDIEVSIRKRGRQVSLQSARLVRSARVLMNGEVWVSLD</sequence>
<keyword evidence="4" id="KW-1185">Reference proteome</keyword>
<dbReference type="InterPro" id="IPR007400">
    <property type="entry name" value="PrpF-like"/>
</dbReference>
<name>A0ABV8MVS2_9NEIS</name>
<accession>A0ABV8MVS2</accession>